<accession>A0ABY5DXX5</accession>
<feature type="transmembrane region" description="Helical" evidence="2">
    <location>
        <begin position="73"/>
        <end position="98"/>
    </location>
</feature>
<protein>
    <submittedName>
        <fullName evidence="3">Uncharacterized protein</fullName>
    </submittedName>
</protein>
<feature type="compositionally biased region" description="Basic and acidic residues" evidence="1">
    <location>
        <begin position="223"/>
        <end position="246"/>
    </location>
</feature>
<feature type="transmembrane region" description="Helical" evidence="2">
    <location>
        <begin position="144"/>
        <end position="164"/>
    </location>
</feature>
<sequence>MAGGPSGGAGRAAAAAGFARRVVRAFGALEREQRTVVIGALALFVTMFLPWYSQTVFGQAKPGETPPSKDVTLTAFGAFSFVEAAVLLVALGLIWLFFARAEGKAFHLPFGDGNVVFAAGVWVCLLVFWRFFDKPAAAHGATATAVGITWGIFVTAAVGVFIALSGQRLRAAHLVEPPLPGDVAPSDDPLPPGRRRPSAARERAWEAAGLDVPGADAPTRVDGAGRTRPRPEPDARPTVVDRRGPSTDETLLDVPEFGTRRTERTPEPPADPDGQLRLDGG</sequence>
<dbReference type="Proteomes" id="UP001056035">
    <property type="component" value="Chromosome"/>
</dbReference>
<evidence type="ECO:0000256" key="2">
    <source>
        <dbReference type="SAM" id="Phobius"/>
    </source>
</evidence>
<dbReference type="EMBL" id="CP098502">
    <property type="protein sequence ID" value="UTI65774.1"/>
    <property type="molecule type" value="Genomic_DNA"/>
</dbReference>
<proteinExistence type="predicted"/>
<name>A0ABY5DXX5_9ACTN</name>
<keyword evidence="2" id="KW-1133">Transmembrane helix</keyword>
<feature type="transmembrane region" description="Helical" evidence="2">
    <location>
        <begin position="110"/>
        <end position="132"/>
    </location>
</feature>
<evidence type="ECO:0000313" key="3">
    <source>
        <dbReference type="EMBL" id="UTI65774.1"/>
    </source>
</evidence>
<feature type="region of interest" description="Disordered" evidence="1">
    <location>
        <begin position="177"/>
        <end position="281"/>
    </location>
</feature>
<feature type="transmembrane region" description="Helical" evidence="2">
    <location>
        <begin position="35"/>
        <end position="53"/>
    </location>
</feature>
<evidence type="ECO:0000256" key="1">
    <source>
        <dbReference type="SAM" id="MobiDB-lite"/>
    </source>
</evidence>
<organism evidence="3 4">
    <name type="scientific">Paraconexibacter antarcticus</name>
    <dbReference type="NCBI Taxonomy" id="2949664"/>
    <lineage>
        <taxon>Bacteria</taxon>
        <taxon>Bacillati</taxon>
        <taxon>Actinomycetota</taxon>
        <taxon>Thermoleophilia</taxon>
        <taxon>Solirubrobacterales</taxon>
        <taxon>Paraconexibacteraceae</taxon>
        <taxon>Paraconexibacter</taxon>
    </lineage>
</organism>
<evidence type="ECO:0000313" key="4">
    <source>
        <dbReference type="Proteomes" id="UP001056035"/>
    </source>
</evidence>
<reference evidence="3 4" key="1">
    <citation type="submission" date="2022-06" db="EMBL/GenBank/DDBJ databases">
        <title>Paraconexibacter antarcticus.</title>
        <authorList>
            <person name="Kim C.S."/>
        </authorList>
    </citation>
    <scope>NUCLEOTIDE SEQUENCE [LARGE SCALE GENOMIC DNA]</scope>
    <source>
        <strain evidence="3 4">02-257</strain>
    </source>
</reference>
<keyword evidence="2" id="KW-0812">Transmembrane</keyword>
<keyword evidence="2" id="KW-0472">Membrane</keyword>
<gene>
    <name evidence="3" type="ORF">NBH00_06050</name>
</gene>
<dbReference type="RefSeq" id="WP_254572452.1">
    <property type="nucleotide sequence ID" value="NZ_CP098502.1"/>
</dbReference>
<keyword evidence="4" id="KW-1185">Reference proteome</keyword>